<reference evidence="3" key="2">
    <citation type="submission" date="2010-02" db="EMBL/GenBank/DDBJ databases">
        <title>Complete genome sequence of Marinobacter adhaerens type strain (HP15).</title>
        <authorList>
            <person name="Gaerdes A.A.M."/>
            <person name="Kaeppel E."/>
            <person name="Shezad A."/>
            <person name="Seebah S."/>
            <person name="Teeling H."/>
            <person name="Yarza P."/>
            <person name="Gloeckner F.O."/>
            <person name="Ullrich M.S."/>
        </authorList>
    </citation>
    <scope>NUCLEOTIDE SEQUENCE [LARGE SCALE GENOMIC DNA]</scope>
    <source>
        <strain evidence="3">DSM 23420 / HP15</strain>
    </source>
</reference>
<organism evidence="2 3">
    <name type="scientific">Marinobacter adhaerens (strain DSM 23420 / HP15)</name>
    <dbReference type="NCBI Taxonomy" id="225937"/>
    <lineage>
        <taxon>Bacteria</taxon>
        <taxon>Pseudomonadati</taxon>
        <taxon>Pseudomonadota</taxon>
        <taxon>Gammaproteobacteria</taxon>
        <taxon>Pseudomonadales</taxon>
        <taxon>Marinobacteraceae</taxon>
        <taxon>Marinobacter</taxon>
    </lineage>
</organism>
<dbReference type="Proteomes" id="UP000007077">
    <property type="component" value="Chromosome"/>
</dbReference>
<dbReference type="AlphaFoldDB" id="E4PNN7"/>
<feature type="region of interest" description="Disordered" evidence="1">
    <location>
        <begin position="55"/>
        <end position="95"/>
    </location>
</feature>
<dbReference type="HOGENOM" id="CLU_2369500_0_0_6"/>
<sequence>MQVLNIIGVLMMMAMVGSPPERATLGRTGAEHREYKLGRPAGLERLVGKITMVESGNRKHPHEEESNRESDGECAYAGVKRQKAGQMERNERNNA</sequence>
<name>E4PNN7_MARAH</name>
<reference evidence="2 3" key="1">
    <citation type="journal article" date="2010" name="Stand. Genomic Sci.">
        <title>Complete genome sequence of Marinobacter adhaerens type strain (HP15), a diatom-interacting marine microorganism.</title>
        <authorList>
            <person name="Gardes A."/>
            <person name="Kaeppel E."/>
            <person name="Shehzad A."/>
            <person name="Seebah S."/>
            <person name="Teeling H."/>
            <person name="Yarza P."/>
            <person name="Glockner F.O."/>
            <person name="Grossart H.P."/>
            <person name="Ullrich M.S."/>
        </authorList>
    </citation>
    <scope>NUCLEOTIDE SEQUENCE [LARGE SCALE GENOMIC DNA]</scope>
    <source>
        <strain evidence="3">DSM 23420 / HP15</strain>
    </source>
</reference>
<feature type="compositionally biased region" description="Basic and acidic residues" evidence="1">
    <location>
        <begin position="86"/>
        <end position="95"/>
    </location>
</feature>
<protein>
    <submittedName>
        <fullName evidence="2">Uncharacterized protein</fullName>
    </submittedName>
</protein>
<evidence type="ECO:0000256" key="1">
    <source>
        <dbReference type="SAM" id="MobiDB-lite"/>
    </source>
</evidence>
<evidence type="ECO:0000313" key="3">
    <source>
        <dbReference type="Proteomes" id="UP000007077"/>
    </source>
</evidence>
<dbReference type="KEGG" id="mad:HP15_1767"/>
<proteinExistence type="predicted"/>
<gene>
    <name evidence="2" type="ordered locus">HP15_1767</name>
</gene>
<dbReference type="EMBL" id="CP001978">
    <property type="protein sequence ID" value="ADP97531.1"/>
    <property type="molecule type" value="Genomic_DNA"/>
</dbReference>
<dbReference type="STRING" id="225937.HP15_1767"/>
<accession>E4PNN7</accession>
<feature type="compositionally biased region" description="Basic and acidic residues" evidence="1">
    <location>
        <begin position="61"/>
        <end position="71"/>
    </location>
</feature>
<evidence type="ECO:0000313" key="2">
    <source>
        <dbReference type="EMBL" id="ADP97531.1"/>
    </source>
</evidence>